<feature type="region of interest" description="Disordered" evidence="2">
    <location>
        <begin position="454"/>
        <end position="481"/>
    </location>
</feature>
<proteinExistence type="predicted"/>
<evidence type="ECO:0000313" key="4">
    <source>
        <dbReference type="Proteomes" id="UP000265618"/>
    </source>
</evidence>
<keyword evidence="1" id="KW-0175">Coiled coil</keyword>
<keyword evidence="4" id="KW-1185">Reference proteome</keyword>
<feature type="region of interest" description="Disordered" evidence="2">
    <location>
        <begin position="97"/>
        <end position="191"/>
    </location>
</feature>
<dbReference type="EMBL" id="BDIP01000359">
    <property type="protein sequence ID" value="GIQ81308.1"/>
    <property type="molecule type" value="Genomic_DNA"/>
</dbReference>
<organism evidence="3 4">
    <name type="scientific">Kipferlia bialata</name>
    <dbReference type="NCBI Taxonomy" id="797122"/>
    <lineage>
        <taxon>Eukaryota</taxon>
        <taxon>Metamonada</taxon>
        <taxon>Carpediemonas-like organisms</taxon>
        <taxon>Kipferlia</taxon>
    </lineage>
</organism>
<name>A0A9K3CRX8_9EUKA</name>
<feature type="compositionally biased region" description="Low complexity" evidence="2">
    <location>
        <begin position="97"/>
        <end position="114"/>
    </location>
</feature>
<sequence length="907" mass="97494">MCCALPYQLLSITLTTVTREHYIPVPGVPSTAPSVSRQPPSTVTLFGEVSNIPIASKGVGVAGGAASQAQQLVHMAQTDMAMSDVSMARVVEASTSLSPPSVAASNAVSPADSVSTKHPTPPSQVSDSGVSTTLNLHTVSQGETAAVTGTETKVKVKGRGRGRPRKAKGAGAESAPKPRGRPRGTPSHTTMSLNKRLVVLEEQTTTAAPLSMVTELTRRVQQLEAQFQSLSQTGATQRQGGMASTPASMATAPIAPVAPPVPVQIPTGNGHTRPAGTTMSYGPSEGSAAFTRTKVEMTHPVVRLNGSVAPVPTPAPQMQYQVRHGAWTAQEAQRATVLLNQRKEEIAALKRELQTYRGQGAQGGMAPDAMLREQQRQMTKALRDKDRERERMVRSAVAAAEKEAAVVIESGEAEIARLKNEVLEEAKYAWRREADLTITQGTLRALCATLVPSDTKGAEEAPPPTGPVQGPSAKRPPSVEHVPGMPVPSLSAVPSNHLASLIEGMEERAEWAAADKSAYIIADLYHLPTGDLYFPSKTIEATLKCSAQLVSSCLSEARIRHLDEVSAPGVTAFVHRMLPALSAEASQYIDTYFGGARKDDILGHQRVMLRQRMRQITPTEAYEMEPDLSDLYLHYTGPLKPVVQYKYKPAVRDPTVKSARTSMRGDVAREGYPSVDDYVIEGLDEEELAERAEEIHGSVYSHEEGQRTPKSPATPTDPSQRKGIPTAAGEGGWMHRDVGKYAGTKSTSGSTRRQKGTARTARKRTPKKTTPTRGRRPVDAETASKKQGAREHWLGLLAILRKEVDAIDPRLDDIAQIVPPGYPAPLLGPLREGYTAATLRWNGGRWRSKLSVYRLRGALLEWVLKSLLGVPLPVWEAPSKAGTLSQVVSVDMDSMEAEGTLDQGEGS</sequence>
<feature type="compositionally biased region" description="Polar residues" evidence="2">
    <location>
        <begin position="708"/>
        <end position="718"/>
    </location>
</feature>
<feature type="compositionally biased region" description="Polar residues" evidence="2">
    <location>
        <begin position="267"/>
        <end position="281"/>
    </location>
</feature>
<comment type="caution">
    <text evidence="3">The sequence shown here is derived from an EMBL/GenBank/DDBJ whole genome shotgun (WGS) entry which is preliminary data.</text>
</comment>
<feature type="compositionally biased region" description="Basic residues" evidence="2">
    <location>
        <begin position="752"/>
        <end position="767"/>
    </location>
</feature>
<dbReference type="AlphaFoldDB" id="A0A9K3CRX8"/>
<reference evidence="3 4" key="1">
    <citation type="journal article" date="2018" name="PLoS ONE">
        <title>The draft genome of Kipferlia bialata reveals reductive genome evolution in fornicate parasites.</title>
        <authorList>
            <person name="Tanifuji G."/>
            <person name="Takabayashi S."/>
            <person name="Kume K."/>
            <person name="Takagi M."/>
            <person name="Nakayama T."/>
            <person name="Kamikawa R."/>
            <person name="Inagaki Y."/>
            <person name="Hashimoto T."/>
        </authorList>
    </citation>
    <scope>NUCLEOTIDE SEQUENCE [LARGE SCALE GENOMIC DNA]</scope>
    <source>
        <strain evidence="3">NY0173</strain>
    </source>
</reference>
<evidence type="ECO:0000313" key="3">
    <source>
        <dbReference type="EMBL" id="GIQ81308.1"/>
    </source>
</evidence>
<feature type="region of interest" description="Disordered" evidence="2">
    <location>
        <begin position="697"/>
        <end position="786"/>
    </location>
</feature>
<feature type="compositionally biased region" description="Basic and acidic residues" evidence="2">
    <location>
        <begin position="776"/>
        <end position="786"/>
    </location>
</feature>
<evidence type="ECO:0000256" key="2">
    <source>
        <dbReference type="SAM" id="MobiDB-lite"/>
    </source>
</evidence>
<evidence type="ECO:0000256" key="1">
    <source>
        <dbReference type="SAM" id="Coils"/>
    </source>
</evidence>
<feature type="compositionally biased region" description="Basic residues" evidence="2">
    <location>
        <begin position="155"/>
        <end position="168"/>
    </location>
</feature>
<protein>
    <submittedName>
        <fullName evidence="3">Uncharacterized protein</fullName>
    </submittedName>
</protein>
<feature type="compositionally biased region" description="Polar residues" evidence="2">
    <location>
        <begin position="123"/>
        <end position="151"/>
    </location>
</feature>
<feature type="compositionally biased region" description="Basic and acidic residues" evidence="2">
    <location>
        <begin position="697"/>
        <end position="707"/>
    </location>
</feature>
<feature type="coiled-coil region" evidence="1">
    <location>
        <begin position="332"/>
        <end position="391"/>
    </location>
</feature>
<accession>A0A9K3CRX8</accession>
<feature type="region of interest" description="Disordered" evidence="2">
    <location>
        <begin position="252"/>
        <end position="286"/>
    </location>
</feature>
<dbReference type="Proteomes" id="UP000265618">
    <property type="component" value="Unassembled WGS sequence"/>
</dbReference>
<gene>
    <name evidence="3" type="ORF">KIPB_002250</name>
</gene>